<dbReference type="Gene3D" id="3.40.630.30">
    <property type="match status" value="1"/>
</dbReference>
<dbReference type="InterPro" id="IPR000182">
    <property type="entry name" value="GNAT_dom"/>
</dbReference>
<feature type="domain" description="N-acetyltransferase" evidence="3">
    <location>
        <begin position="3"/>
        <end position="156"/>
    </location>
</feature>
<dbReference type="CDD" id="cd04301">
    <property type="entry name" value="NAT_SF"/>
    <property type="match status" value="2"/>
</dbReference>
<dbReference type="InterPro" id="IPR016181">
    <property type="entry name" value="Acyl_CoA_acyltransferase"/>
</dbReference>
<gene>
    <name evidence="4" type="ORF">ACFP81_10070</name>
</gene>
<evidence type="ECO:0000313" key="5">
    <source>
        <dbReference type="Proteomes" id="UP001596297"/>
    </source>
</evidence>
<comment type="caution">
    <text evidence="4">The sequence shown here is derived from an EMBL/GenBank/DDBJ whole genome shotgun (WGS) entry which is preliminary data.</text>
</comment>
<reference evidence="5" key="1">
    <citation type="journal article" date="2019" name="Int. J. Syst. Evol. Microbiol.">
        <title>The Global Catalogue of Microorganisms (GCM) 10K type strain sequencing project: providing services to taxonomists for standard genome sequencing and annotation.</title>
        <authorList>
            <consortium name="The Broad Institute Genomics Platform"/>
            <consortium name="The Broad Institute Genome Sequencing Center for Infectious Disease"/>
            <person name="Wu L."/>
            <person name="Ma J."/>
        </authorList>
    </citation>
    <scope>NUCLEOTIDE SEQUENCE [LARGE SCALE GENOMIC DNA]</scope>
    <source>
        <strain evidence="5">CGMCC 1.15772</strain>
    </source>
</reference>
<organism evidence="4 5">
    <name type="scientific">Deinococcus lacus</name>
    <dbReference type="NCBI Taxonomy" id="392561"/>
    <lineage>
        <taxon>Bacteria</taxon>
        <taxon>Thermotogati</taxon>
        <taxon>Deinococcota</taxon>
        <taxon>Deinococci</taxon>
        <taxon>Deinococcales</taxon>
        <taxon>Deinococcaceae</taxon>
        <taxon>Deinococcus</taxon>
    </lineage>
</organism>
<dbReference type="Pfam" id="PF00583">
    <property type="entry name" value="Acetyltransf_1"/>
    <property type="match status" value="2"/>
</dbReference>
<sequence length="318" mass="34797">MTLQIREATAADYPAIAAVLTAVNPAQPVTAELLQASADKTRSHPKGLHLAEWVAVKGSEVVGFAGVAQWPGSYHPDRYAVRLDVPPHSERQGIGTRLAGAVQAHLQARGAREVLAGAYEDKPHAVAFLESRGFREDSRTFDNVLRLDKVAPQPVPPLPDGLRLVTLHEFQQENPHALEAFRAAFNEARADEPRPIPAQPYTAEDMATYLEHPTYFPEGILLAVTDAGEVAALTELWRDLGLETRLHNGLTGTARVWRGRGLATALKLAGIAQARERGIREIWTRNDSTNAPMLAVNTRLGFRPEPAFIEMKWGGVEP</sequence>
<dbReference type="EC" id="2.3.-.-" evidence="4"/>
<dbReference type="PANTHER" id="PTHR43877">
    <property type="entry name" value="AMINOALKYLPHOSPHONATE N-ACETYLTRANSFERASE-RELATED-RELATED"/>
    <property type="match status" value="1"/>
</dbReference>
<dbReference type="EMBL" id="JBHSWD010000001">
    <property type="protein sequence ID" value="MFC6592306.1"/>
    <property type="molecule type" value="Genomic_DNA"/>
</dbReference>
<protein>
    <submittedName>
        <fullName evidence="4">GNAT family N-acetyltransferase</fullName>
        <ecNumber evidence="4">2.3.-.-</ecNumber>
    </submittedName>
</protein>
<keyword evidence="1 4" id="KW-0808">Transferase</keyword>
<keyword evidence="5" id="KW-1185">Reference proteome</keyword>
<dbReference type="InterPro" id="IPR050832">
    <property type="entry name" value="Bact_Acetyltransf"/>
</dbReference>
<keyword evidence="2 4" id="KW-0012">Acyltransferase</keyword>
<dbReference type="RefSeq" id="WP_380083325.1">
    <property type="nucleotide sequence ID" value="NZ_JBHSWD010000001.1"/>
</dbReference>
<evidence type="ECO:0000256" key="2">
    <source>
        <dbReference type="ARBA" id="ARBA00023315"/>
    </source>
</evidence>
<dbReference type="SUPFAM" id="SSF55729">
    <property type="entry name" value="Acyl-CoA N-acyltransferases (Nat)"/>
    <property type="match status" value="2"/>
</dbReference>
<dbReference type="PANTHER" id="PTHR43877:SF6">
    <property type="entry name" value="GCN5-RELATED N-ACETYLTRANSFERASE"/>
    <property type="match status" value="1"/>
</dbReference>
<dbReference type="GO" id="GO:0016746">
    <property type="term" value="F:acyltransferase activity"/>
    <property type="evidence" value="ECO:0007669"/>
    <property type="project" value="UniProtKB-KW"/>
</dbReference>
<name>A0ABW1YD87_9DEIO</name>
<feature type="domain" description="N-acetyltransferase" evidence="3">
    <location>
        <begin position="165"/>
        <end position="318"/>
    </location>
</feature>
<dbReference type="Proteomes" id="UP001596297">
    <property type="component" value="Unassembled WGS sequence"/>
</dbReference>
<proteinExistence type="predicted"/>
<accession>A0ABW1YD87</accession>
<evidence type="ECO:0000256" key="1">
    <source>
        <dbReference type="ARBA" id="ARBA00022679"/>
    </source>
</evidence>
<dbReference type="PROSITE" id="PS51186">
    <property type="entry name" value="GNAT"/>
    <property type="match status" value="2"/>
</dbReference>
<evidence type="ECO:0000313" key="4">
    <source>
        <dbReference type="EMBL" id="MFC6592306.1"/>
    </source>
</evidence>
<evidence type="ECO:0000259" key="3">
    <source>
        <dbReference type="PROSITE" id="PS51186"/>
    </source>
</evidence>